<proteinExistence type="predicted"/>
<dbReference type="EMBL" id="JBHUKY010000021">
    <property type="protein sequence ID" value="MFD2410487.1"/>
    <property type="molecule type" value="Genomic_DNA"/>
</dbReference>
<dbReference type="NCBIfam" id="TIGR01784">
    <property type="entry name" value="T_den_put_tspse"/>
    <property type="match status" value="1"/>
</dbReference>
<protein>
    <submittedName>
        <fullName evidence="2">Rpn family recombination-promoting nuclease/putative transposase</fullName>
    </submittedName>
</protein>
<evidence type="ECO:0000259" key="1">
    <source>
        <dbReference type="Pfam" id="PF04754"/>
    </source>
</evidence>
<dbReference type="RefSeq" id="WP_379256662.1">
    <property type="nucleotide sequence ID" value="NZ_JBHSVQ010000001.1"/>
</dbReference>
<dbReference type="InterPro" id="IPR010106">
    <property type="entry name" value="RpnA"/>
</dbReference>
<dbReference type="InterPro" id="IPR006842">
    <property type="entry name" value="Transposase_31"/>
</dbReference>
<dbReference type="Pfam" id="PF04754">
    <property type="entry name" value="Transposase_31"/>
    <property type="match status" value="1"/>
</dbReference>
<gene>
    <name evidence="2" type="ORF">ACFSX3_11435</name>
</gene>
<keyword evidence="3" id="KW-1185">Reference proteome</keyword>
<dbReference type="PANTHER" id="PTHR35586:SF1">
    <property type="entry name" value="SLL1691 PROTEIN"/>
    <property type="match status" value="1"/>
</dbReference>
<sequence>MRMYVPFIIYNSRVMEYNYIHEVRYLTREAIEISIPHDEAFKKLLETFYQEFIELFFPELGAMLDYSETRFLMQELLVDIVGEEARELDLLLETRYKGLEGYILIHLEPQSYRDNEFRERMFIYFSRLFERYRKDHKLIIPIAIFTSDEIREEEDTLEMSIPEHSILRFQFLKVELRKQNWRRFIDSDNAVAAALLAKMGYTTREAREVRREFLRMFMKLRARLDQGRLALIMSVADLYFKPDRVQDEEILRELIDHYPEEGDAIMELMPAWKRWGYEEGIAEGIEKGIEKGKAEGKEEGQAETIRKLLLHGFSPEVVSKAVELPLDEIKKLM</sequence>
<evidence type="ECO:0000313" key="3">
    <source>
        <dbReference type="Proteomes" id="UP001597448"/>
    </source>
</evidence>
<dbReference type="PANTHER" id="PTHR35586">
    <property type="entry name" value="SLL1691 PROTEIN"/>
    <property type="match status" value="1"/>
</dbReference>
<accession>A0ABW5F952</accession>
<organism evidence="2 3">
    <name type="scientific">Paenibacillus rhizoplanae</name>
    <dbReference type="NCBI Taxonomy" id="1917181"/>
    <lineage>
        <taxon>Bacteria</taxon>
        <taxon>Bacillati</taxon>
        <taxon>Bacillota</taxon>
        <taxon>Bacilli</taxon>
        <taxon>Bacillales</taxon>
        <taxon>Paenibacillaceae</taxon>
        <taxon>Paenibacillus</taxon>
    </lineage>
</organism>
<dbReference type="Proteomes" id="UP001597448">
    <property type="component" value="Unassembled WGS sequence"/>
</dbReference>
<name>A0ABW5F952_9BACL</name>
<evidence type="ECO:0000313" key="2">
    <source>
        <dbReference type="EMBL" id="MFD2410487.1"/>
    </source>
</evidence>
<feature type="domain" description="Transposase (putative) YhgA-like" evidence="1">
    <location>
        <begin position="36"/>
        <end position="146"/>
    </location>
</feature>
<reference evidence="3" key="1">
    <citation type="journal article" date="2019" name="Int. J. Syst. Evol. Microbiol.">
        <title>The Global Catalogue of Microorganisms (GCM) 10K type strain sequencing project: providing services to taxonomists for standard genome sequencing and annotation.</title>
        <authorList>
            <consortium name="The Broad Institute Genomics Platform"/>
            <consortium name="The Broad Institute Genome Sequencing Center for Infectious Disease"/>
            <person name="Wu L."/>
            <person name="Ma J."/>
        </authorList>
    </citation>
    <scope>NUCLEOTIDE SEQUENCE [LARGE SCALE GENOMIC DNA]</scope>
    <source>
        <strain evidence="3">CCM 8725</strain>
    </source>
</reference>
<comment type="caution">
    <text evidence="2">The sequence shown here is derived from an EMBL/GenBank/DDBJ whole genome shotgun (WGS) entry which is preliminary data.</text>
</comment>